<reference evidence="2" key="1">
    <citation type="journal article" date="2012" name="Science">
        <title>The Paleozoic origin of enzymatic lignin decomposition reconstructed from 31 fungal genomes.</title>
        <authorList>
            <person name="Floudas D."/>
            <person name="Binder M."/>
            <person name="Riley R."/>
            <person name="Barry K."/>
            <person name="Blanchette R.A."/>
            <person name="Henrissat B."/>
            <person name="Martinez A.T."/>
            <person name="Otillar R."/>
            <person name="Spatafora J.W."/>
            <person name="Yadav J.S."/>
            <person name="Aerts A."/>
            <person name="Benoit I."/>
            <person name="Boyd A."/>
            <person name="Carlson A."/>
            <person name="Copeland A."/>
            <person name="Coutinho P.M."/>
            <person name="de Vries R.P."/>
            <person name="Ferreira P."/>
            <person name="Findley K."/>
            <person name="Foster B."/>
            <person name="Gaskell J."/>
            <person name="Glotzer D."/>
            <person name="Gorecki P."/>
            <person name="Heitman J."/>
            <person name="Hesse C."/>
            <person name="Hori C."/>
            <person name="Igarashi K."/>
            <person name="Jurgens J.A."/>
            <person name="Kallen N."/>
            <person name="Kersten P."/>
            <person name="Kohler A."/>
            <person name="Kuees U."/>
            <person name="Kumar T.K.A."/>
            <person name="Kuo A."/>
            <person name="LaButti K."/>
            <person name="Larrondo L.F."/>
            <person name="Lindquist E."/>
            <person name="Ling A."/>
            <person name="Lombard V."/>
            <person name="Lucas S."/>
            <person name="Lundell T."/>
            <person name="Martin R."/>
            <person name="McLaughlin D.J."/>
            <person name="Morgenstern I."/>
            <person name="Morin E."/>
            <person name="Murat C."/>
            <person name="Nagy L.G."/>
            <person name="Nolan M."/>
            <person name="Ohm R.A."/>
            <person name="Patyshakuliyeva A."/>
            <person name="Rokas A."/>
            <person name="Ruiz-Duenas F.J."/>
            <person name="Sabat G."/>
            <person name="Salamov A."/>
            <person name="Samejima M."/>
            <person name="Schmutz J."/>
            <person name="Slot J.C."/>
            <person name="St John F."/>
            <person name="Stenlid J."/>
            <person name="Sun H."/>
            <person name="Sun S."/>
            <person name="Syed K."/>
            <person name="Tsang A."/>
            <person name="Wiebenga A."/>
            <person name="Young D."/>
            <person name="Pisabarro A."/>
            <person name="Eastwood D.C."/>
            <person name="Martin F."/>
            <person name="Cullen D."/>
            <person name="Grigoriev I.V."/>
            <person name="Hibbett D.S."/>
        </authorList>
    </citation>
    <scope>NUCLEOTIDE SEQUENCE [LARGE SCALE GENOMIC DNA]</scope>
    <source>
        <strain evidence="2">FP-91666</strain>
    </source>
</reference>
<gene>
    <name evidence="1" type="ORF">STEHIDRAFT_116491</name>
</gene>
<dbReference type="AlphaFoldDB" id="R7RVZ3"/>
<keyword evidence="2" id="KW-1185">Reference proteome</keyword>
<evidence type="ECO:0000313" key="2">
    <source>
        <dbReference type="Proteomes" id="UP000053927"/>
    </source>
</evidence>
<dbReference type="GeneID" id="18795931"/>
<dbReference type="Proteomes" id="UP000053927">
    <property type="component" value="Unassembled WGS sequence"/>
</dbReference>
<proteinExistence type="predicted"/>
<name>R7RVZ3_STEHR</name>
<dbReference type="RefSeq" id="XP_007311402.1">
    <property type="nucleotide sequence ID" value="XM_007311340.1"/>
</dbReference>
<sequence>MLTFNEERDKAMMSFCAAPESPNIWPDGRPVAYVNRDLPVSLVIHRDVNRQILHYCVVWPAYDTETTQVHKGYKVIEIRQNNDEKAAITNPYLFRFSFRPNGSQSIQHWTLYELGHYNAGARMGILTAFQSWEPKRPFGNCITCIFNVLEYLVDIGALNDTIVTKARLQSILSSVTTTRYTRELHYGRDPR</sequence>
<evidence type="ECO:0000313" key="1">
    <source>
        <dbReference type="EMBL" id="EIM79441.1"/>
    </source>
</evidence>
<dbReference type="EMBL" id="JH687404">
    <property type="protein sequence ID" value="EIM79441.1"/>
    <property type="molecule type" value="Genomic_DNA"/>
</dbReference>
<accession>R7RVZ3</accession>
<organism evidence="1 2">
    <name type="scientific">Stereum hirsutum (strain FP-91666)</name>
    <name type="common">White-rot fungus</name>
    <dbReference type="NCBI Taxonomy" id="721885"/>
    <lineage>
        <taxon>Eukaryota</taxon>
        <taxon>Fungi</taxon>
        <taxon>Dikarya</taxon>
        <taxon>Basidiomycota</taxon>
        <taxon>Agaricomycotina</taxon>
        <taxon>Agaricomycetes</taxon>
        <taxon>Russulales</taxon>
        <taxon>Stereaceae</taxon>
        <taxon>Stereum</taxon>
    </lineage>
</organism>
<protein>
    <submittedName>
        <fullName evidence="1">Uncharacterized protein</fullName>
    </submittedName>
</protein>
<dbReference type="KEGG" id="shs:STEHIDRAFT_116491"/>